<dbReference type="InterPro" id="IPR036881">
    <property type="entry name" value="Glyco_hydro_3_C_sf"/>
</dbReference>
<protein>
    <submittedName>
        <fullName evidence="2">Beta-glucosidase 1</fullName>
    </submittedName>
</protein>
<reference evidence="2" key="1">
    <citation type="submission" date="2021-12" db="EMBL/GenBank/DDBJ databases">
        <authorList>
            <person name="Zaccaron A."/>
            <person name="Stergiopoulos I."/>
        </authorList>
    </citation>
    <scope>NUCLEOTIDE SEQUENCE</scope>
    <source>
        <strain evidence="2">Race5_Kim</strain>
    </source>
</reference>
<reference evidence="2" key="2">
    <citation type="journal article" date="2022" name="Microb. Genom.">
        <title>A chromosome-scale genome assembly of the tomato pathogen Cladosporium fulvum reveals a compartmentalized genome architecture and the presence of a dispensable chromosome.</title>
        <authorList>
            <person name="Zaccaron A.Z."/>
            <person name="Chen L.H."/>
            <person name="Samaras A."/>
            <person name="Stergiopoulos I."/>
        </authorList>
    </citation>
    <scope>NUCLEOTIDE SEQUENCE</scope>
    <source>
        <strain evidence="2">Race5_Kim</strain>
    </source>
</reference>
<dbReference type="GO" id="GO:0004553">
    <property type="term" value="F:hydrolase activity, hydrolyzing O-glycosyl compounds"/>
    <property type="evidence" value="ECO:0007669"/>
    <property type="project" value="InterPro"/>
</dbReference>
<dbReference type="Proteomes" id="UP000756132">
    <property type="component" value="Chromosome 4"/>
</dbReference>
<organism evidence="2 3">
    <name type="scientific">Passalora fulva</name>
    <name type="common">Tomato leaf mold</name>
    <name type="synonym">Cladosporium fulvum</name>
    <dbReference type="NCBI Taxonomy" id="5499"/>
    <lineage>
        <taxon>Eukaryota</taxon>
        <taxon>Fungi</taxon>
        <taxon>Dikarya</taxon>
        <taxon>Ascomycota</taxon>
        <taxon>Pezizomycotina</taxon>
        <taxon>Dothideomycetes</taxon>
        <taxon>Dothideomycetidae</taxon>
        <taxon>Mycosphaerellales</taxon>
        <taxon>Mycosphaerellaceae</taxon>
        <taxon>Fulvia</taxon>
    </lineage>
</organism>
<dbReference type="RefSeq" id="XP_047760355.1">
    <property type="nucleotide sequence ID" value="XM_047903212.1"/>
</dbReference>
<dbReference type="KEGG" id="ffu:CLAFUR5_04064"/>
<dbReference type="GeneID" id="71983942"/>
<keyword evidence="1" id="KW-0378">Hydrolase</keyword>
<dbReference type="AlphaFoldDB" id="A0A9Q8P7D5"/>
<keyword evidence="3" id="KW-1185">Reference proteome</keyword>
<dbReference type="GO" id="GO:0005975">
    <property type="term" value="P:carbohydrate metabolic process"/>
    <property type="evidence" value="ECO:0007669"/>
    <property type="project" value="InterPro"/>
</dbReference>
<proteinExistence type="predicted"/>
<dbReference type="Gene3D" id="3.40.50.1700">
    <property type="entry name" value="Glycoside hydrolase family 3 C-terminal domain"/>
    <property type="match status" value="1"/>
</dbReference>
<dbReference type="OrthoDB" id="416222at2759"/>
<sequence>MRGRMCGVLMIAGAIMGLWRWVGYLVAPLEAIKTEVRSRRGDIESVTDNYAADQITDLATRAGEVNGVCIVFGNSDSGEGYIVVDGN</sequence>
<dbReference type="EMBL" id="CP090166">
    <property type="protein sequence ID" value="UJO15989.1"/>
    <property type="molecule type" value="Genomic_DNA"/>
</dbReference>
<evidence type="ECO:0000256" key="1">
    <source>
        <dbReference type="ARBA" id="ARBA00022801"/>
    </source>
</evidence>
<evidence type="ECO:0000313" key="2">
    <source>
        <dbReference type="EMBL" id="UJO15989.1"/>
    </source>
</evidence>
<gene>
    <name evidence="2" type="ORF">CLAFUR5_04064</name>
</gene>
<accession>A0A9Q8P7D5</accession>
<evidence type="ECO:0000313" key="3">
    <source>
        <dbReference type="Proteomes" id="UP000756132"/>
    </source>
</evidence>
<name>A0A9Q8P7D5_PASFU</name>